<dbReference type="EMBL" id="JBHUOM010000023">
    <property type="protein sequence ID" value="MFD2936433.1"/>
    <property type="molecule type" value="Genomic_DNA"/>
</dbReference>
<keyword evidence="2" id="KW-1185">Reference proteome</keyword>
<dbReference type="RefSeq" id="WP_381505221.1">
    <property type="nucleotide sequence ID" value="NZ_JBHUOM010000023.1"/>
</dbReference>
<reference evidence="2" key="1">
    <citation type="journal article" date="2019" name="Int. J. Syst. Evol. Microbiol.">
        <title>The Global Catalogue of Microorganisms (GCM) 10K type strain sequencing project: providing services to taxonomists for standard genome sequencing and annotation.</title>
        <authorList>
            <consortium name="The Broad Institute Genomics Platform"/>
            <consortium name="The Broad Institute Genome Sequencing Center for Infectious Disease"/>
            <person name="Wu L."/>
            <person name="Ma J."/>
        </authorList>
    </citation>
    <scope>NUCLEOTIDE SEQUENCE [LARGE SCALE GENOMIC DNA]</scope>
    <source>
        <strain evidence="2">KCTC 52490</strain>
    </source>
</reference>
<accession>A0ABW6APU8</accession>
<dbReference type="Proteomes" id="UP001597512">
    <property type="component" value="Unassembled WGS sequence"/>
</dbReference>
<sequence>MTYIGYNLKSDILVKLTERAFVLWKEQEDQNTPDDVQMSLRHYKAKMDENGYIRFRFWYFMQLFGPHIYMGGPELFDLNVLLVEPTLDQIEL</sequence>
<evidence type="ECO:0000313" key="2">
    <source>
        <dbReference type="Proteomes" id="UP001597512"/>
    </source>
</evidence>
<name>A0ABW6APU8_9BACT</name>
<gene>
    <name evidence="1" type="ORF">ACFS25_21810</name>
</gene>
<organism evidence="1 2">
    <name type="scientific">Spirosoma flavum</name>
    <dbReference type="NCBI Taxonomy" id="2048557"/>
    <lineage>
        <taxon>Bacteria</taxon>
        <taxon>Pseudomonadati</taxon>
        <taxon>Bacteroidota</taxon>
        <taxon>Cytophagia</taxon>
        <taxon>Cytophagales</taxon>
        <taxon>Cytophagaceae</taxon>
        <taxon>Spirosoma</taxon>
    </lineage>
</organism>
<protein>
    <submittedName>
        <fullName evidence="1">Uncharacterized protein</fullName>
    </submittedName>
</protein>
<proteinExistence type="predicted"/>
<evidence type="ECO:0000313" key="1">
    <source>
        <dbReference type="EMBL" id="MFD2936433.1"/>
    </source>
</evidence>
<comment type="caution">
    <text evidence="1">The sequence shown here is derived from an EMBL/GenBank/DDBJ whole genome shotgun (WGS) entry which is preliminary data.</text>
</comment>